<dbReference type="GO" id="GO:0016987">
    <property type="term" value="F:sigma factor activity"/>
    <property type="evidence" value="ECO:0007669"/>
    <property type="project" value="UniProtKB-KW"/>
</dbReference>
<keyword evidence="4" id="KW-0804">Transcription</keyword>
<protein>
    <submittedName>
        <fullName evidence="7">RNA polymerase sigma-70 factor, ECF subfamily</fullName>
    </submittedName>
</protein>
<dbReference type="InterPro" id="IPR014284">
    <property type="entry name" value="RNA_pol_sigma-70_dom"/>
</dbReference>
<dbReference type="InterPro" id="IPR013249">
    <property type="entry name" value="RNA_pol_sigma70_r4_t2"/>
</dbReference>
<dbReference type="InterPro" id="IPR013325">
    <property type="entry name" value="RNA_pol_sigma_r2"/>
</dbReference>
<keyword evidence="8" id="KW-1185">Reference proteome</keyword>
<comment type="caution">
    <text evidence="7">The sequence shown here is derived from an EMBL/GenBank/DDBJ whole genome shotgun (WGS) entry which is preliminary data.</text>
</comment>
<evidence type="ECO:0000313" key="7">
    <source>
        <dbReference type="EMBL" id="SEF72164.1"/>
    </source>
</evidence>
<dbReference type="GO" id="GO:0006352">
    <property type="term" value="P:DNA-templated transcription initiation"/>
    <property type="evidence" value="ECO:0007669"/>
    <property type="project" value="InterPro"/>
</dbReference>
<feature type="domain" description="RNA polymerase sigma-70 region 2" evidence="5">
    <location>
        <begin position="9"/>
        <end position="74"/>
    </location>
</feature>
<accession>A0A8G2BVF3</accession>
<evidence type="ECO:0000256" key="3">
    <source>
        <dbReference type="ARBA" id="ARBA00023082"/>
    </source>
</evidence>
<evidence type="ECO:0000259" key="5">
    <source>
        <dbReference type="Pfam" id="PF04542"/>
    </source>
</evidence>
<dbReference type="NCBIfam" id="TIGR02937">
    <property type="entry name" value="sigma70-ECF"/>
    <property type="match status" value="1"/>
</dbReference>
<dbReference type="AlphaFoldDB" id="A0A8G2BVF3"/>
<dbReference type="Gene3D" id="1.10.10.10">
    <property type="entry name" value="Winged helix-like DNA-binding domain superfamily/Winged helix DNA-binding domain"/>
    <property type="match status" value="1"/>
</dbReference>
<reference evidence="7 8" key="1">
    <citation type="submission" date="2016-10" db="EMBL/GenBank/DDBJ databases">
        <authorList>
            <person name="Varghese N."/>
            <person name="Submissions S."/>
        </authorList>
    </citation>
    <scope>NUCLEOTIDE SEQUENCE [LARGE SCALE GENOMIC DNA]</scope>
    <source>
        <strain evidence="7 8">DSM 29073</strain>
    </source>
</reference>
<evidence type="ECO:0000256" key="4">
    <source>
        <dbReference type="ARBA" id="ARBA00023163"/>
    </source>
</evidence>
<keyword evidence="3" id="KW-0731">Sigma factor</keyword>
<dbReference type="SUPFAM" id="SSF88946">
    <property type="entry name" value="Sigma2 domain of RNA polymerase sigma factors"/>
    <property type="match status" value="1"/>
</dbReference>
<dbReference type="InterPro" id="IPR036388">
    <property type="entry name" value="WH-like_DNA-bd_sf"/>
</dbReference>
<dbReference type="InterPro" id="IPR039425">
    <property type="entry name" value="RNA_pol_sigma-70-like"/>
</dbReference>
<dbReference type="Gene3D" id="1.10.1740.10">
    <property type="match status" value="1"/>
</dbReference>
<proteinExistence type="inferred from homology"/>
<dbReference type="NCBIfam" id="TIGR02985">
    <property type="entry name" value="Sig70_bacteroi1"/>
    <property type="match status" value="1"/>
</dbReference>
<dbReference type="Proteomes" id="UP000236725">
    <property type="component" value="Unassembled WGS sequence"/>
</dbReference>
<evidence type="ECO:0000256" key="1">
    <source>
        <dbReference type="ARBA" id="ARBA00010641"/>
    </source>
</evidence>
<dbReference type="EMBL" id="FNVS01000005">
    <property type="protein sequence ID" value="SEF72164.1"/>
    <property type="molecule type" value="Genomic_DNA"/>
</dbReference>
<dbReference type="InterPro" id="IPR013324">
    <property type="entry name" value="RNA_pol_sigma_r3/r4-like"/>
</dbReference>
<dbReference type="Pfam" id="PF04542">
    <property type="entry name" value="Sigma70_r2"/>
    <property type="match status" value="1"/>
</dbReference>
<dbReference type="SUPFAM" id="SSF88659">
    <property type="entry name" value="Sigma3 and sigma4 domains of RNA polymerase sigma factors"/>
    <property type="match status" value="1"/>
</dbReference>
<evidence type="ECO:0000313" key="8">
    <source>
        <dbReference type="Proteomes" id="UP000236725"/>
    </source>
</evidence>
<dbReference type="InterPro" id="IPR014327">
    <property type="entry name" value="RNA_pol_sigma70_bacteroid"/>
</dbReference>
<dbReference type="GO" id="GO:0003677">
    <property type="term" value="F:DNA binding"/>
    <property type="evidence" value="ECO:0007669"/>
    <property type="project" value="InterPro"/>
</dbReference>
<sequence length="181" mass="21139">MDNKDFDSIYNRNYRRSFLFAKSYVHDDMAAEDIVAESLVKYWKLISSGETDISDALLLTILKNKSLDYLRHQAIQHNVIENMADIMNREINLRISTLEACDPSEIFSKEIRKIVKETLLTLPEQTQHVFRLSRFENKSVKEIAEITGLTVKGVEYHITKSLKIMKSNLKDYMPLLMFLMD</sequence>
<keyword evidence="2" id="KW-0805">Transcription regulation</keyword>
<dbReference type="InterPro" id="IPR007627">
    <property type="entry name" value="RNA_pol_sigma70_r2"/>
</dbReference>
<evidence type="ECO:0000259" key="6">
    <source>
        <dbReference type="Pfam" id="PF08281"/>
    </source>
</evidence>
<dbReference type="PANTHER" id="PTHR43133">
    <property type="entry name" value="RNA POLYMERASE ECF-TYPE SIGMA FACTO"/>
    <property type="match status" value="1"/>
</dbReference>
<evidence type="ECO:0000256" key="2">
    <source>
        <dbReference type="ARBA" id="ARBA00023015"/>
    </source>
</evidence>
<comment type="similarity">
    <text evidence="1">Belongs to the sigma-70 factor family. ECF subfamily.</text>
</comment>
<dbReference type="RefSeq" id="WP_103982884.1">
    <property type="nucleotide sequence ID" value="NZ_FNVS01000005.1"/>
</dbReference>
<dbReference type="PANTHER" id="PTHR43133:SF46">
    <property type="entry name" value="RNA POLYMERASE SIGMA-70 FACTOR ECF SUBFAMILY"/>
    <property type="match status" value="1"/>
</dbReference>
<organism evidence="7 8">
    <name type="scientific">Parabacteroides chinchillae</name>
    <dbReference type="NCBI Taxonomy" id="871327"/>
    <lineage>
        <taxon>Bacteria</taxon>
        <taxon>Pseudomonadati</taxon>
        <taxon>Bacteroidota</taxon>
        <taxon>Bacteroidia</taxon>
        <taxon>Bacteroidales</taxon>
        <taxon>Tannerellaceae</taxon>
        <taxon>Parabacteroides</taxon>
    </lineage>
</organism>
<dbReference type="Pfam" id="PF08281">
    <property type="entry name" value="Sigma70_r4_2"/>
    <property type="match status" value="1"/>
</dbReference>
<name>A0A8G2BVF3_9BACT</name>
<gene>
    <name evidence="7" type="ORF">SAMN05444001_105127</name>
</gene>
<feature type="domain" description="RNA polymerase sigma factor 70 region 4 type 2" evidence="6">
    <location>
        <begin position="114"/>
        <end position="163"/>
    </location>
</feature>